<evidence type="ECO:0000313" key="2">
    <source>
        <dbReference type="EMBL" id="KPJ48907.1"/>
    </source>
</evidence>
<organism evidence="2 3">
    <name type="scientific">candidate division TA06 bacterium DG_26</name>
    <dbReference type="NCBI Taxonomy" id="1703771"/>
    <lineage>
        <taxon>Bacteria</taxon>
        <taxon>Bacteria division TA06</taxon>
    </lineage>
</organism>
<gene>
    <name evidence="2" type="ORF">AMJ40_06640</name>
</gene>
<accession>A0A0S7WFJ7</accession>
<protein>
    <submittedName>
        <fullName evidence="2">Uncharacterized protein</fullName>
    </submittedName>
</protein>
<dbReference type="AlphaFoldDB" id="A0A0S7WFJ7"/>
<dbReference type="Proteomes" id="UP000051124">
    <property type="component" value="Unassembled WGS sequence"/>
</dbReference>
<feature type="region of interest" description="Disordered" evidence="1">
    <location>
        <begin position="44"/>
        <end position="67"/>
    </location>
</feature>
<evidence type="ECO:0000313" key="3">
    <source>
        <dbReference type="Proteomes" id="UP000051124"/>
    </source>
</evidence>
<dbReference type="EMBL" id="LIZT01000086">
    <property type="protein sequence ID" value="KPJ48907.1"/>
    <property type="molecule type" value="Genomic_DNA"/>
</dbReference>
<comment type="caution">
    <text evidence="2">The sequence shown here is derived from an EMBL/GenBank/DDBJ whole genome shotgun (WGS) entry which is preliminary data.</text>
</comment>
<proteinExistence type="predicted"/>
<sequence>MWISHLSSFRFHEVVCEKDRGVKRKAWDLEQAVVYGEEICVPEEKVQGDAQPPNSPPGPGREERCAG</sequence>
<reference evidence="2 3" key="1">
    <citation type="journal article" date="2015" name="Microbiome">
        <title>Genomic resolution of linkages in carbon, nitrogen, and sulfur cycling among widespread estuary sediment bacteria.</title>
        <authorList>
            <person name="Baker B.J."/>
            <person name="Lazar C.S."/>
            <person name="Teske A.P."/>
            <person name="Dick G.J."/>
        </authorList>
    </citation>
    <scope>NUCLEOTIDE SEQUENCE [LARGE SCALE GENOMIC DNA]</scope>
    <source>
        <strain evidence="2">DG_26</strain>
    </source>
</reference>
<evidence type="ECO:0000256" key="1">
    <source>
        <dbReference type="SAM" id="MobiDB-lite"/>
    </source>
</evidence>
<name>A0A0S7WFJ7_UNCT6</name>